<accession>A0A4C1VQ54</accession>
<sequence length="75" mass="8240">MKRLIVHLTRSRSAAANSVRYGSYKESRAVSDSFMGTSSSYIVTDGNAVRHRRTKEHAAELPRDRRAGGGFAGEV</sequence>
<comment type="caution">
    <text evidence="2">The sequence shown here is derived from an EMBL/GenBank/DDBJ whole genome shotgun (WGS) entry which is preliminary data.</text>
</comment>
<protein>
    <submittedName>
        <fullName evidence="2">Uncharacterized protein</fullName>
    </submittedName>
</protein>
<organism evidence="2 3">
    <name type="scientific">Eumeta variegata</name>
    <name type="common">Bagworm moth</name>
    <name type="synonym">Eumeta japonica</name>
    <dbReference type="NCBI Taxonomy" id="151549"/>
    <lineage>
        <taxon>Eukaryota</taxon>
        <taxon>Metazoa</taxon>
        <taxon>Ecdysozoa</taxon>
        <taxon>Arthropoda</taxon>
        <taxon>Hexapoda</taxon>
        <taxon>Insecta</taxon>
        <taxon>Pterygota</taxon>
        <taxon>Neoptera</taxon>
        <taxon>Endopterygota</taxon>
        <taxon>Lepidoptera</taxon>
        <taxon>Glossata</taxon>
        <taxon>Ditrysia</taxon>
        <taxon>Tineoidea</taxon>
        <taxon>Psychidae</taxon>
        <taxon>Oiketicinae</taxon>
        <taxon>Eumeta</taxon>
    </lineage>
</organism>
<dbReference type="EMBL" id="BGZK01000374">
    <property type="protein sequence ID" value="GBP39994.1"/>
    <property type="molecule type" value="Genomic_DNA"/>
</dbReference>
<dbReference type="AlphaFoldDB" id="A0A4C1VQ54"/>
<gene>
    <name evidence="2" type="ORF">EVAR_39222_1</name>
</gene>
<dbReference type="Proteomes" id="UP000299102">
    <property type="component" value="Unassembled WGS sequence"/>
</dbReference>
<evidence type="ECO:0000313" key="2">
    <source>
        <dbReference type="EMBL" id="GBP39994.1"/>
    </source>
</evidence>
<evidence type="ECO:0000256" key="1">
    <source>
        <dbReference type="SAM" id="MobiDB-lite"/>
    </source>
</evidence>
<name>A0A4C1VQ54_EUMVA</name>
<feature type="region of interest" description="Disordered" evidence="1">
    <location>
        <begin position="53"/>
        <end position="75"/>
    </location>
</feature>
<proteinExistence type="predicted"/>
<evidence type="ECO:0000313" key="3">
    <source>
        <dbReference type="Proteomes" id="UP000299102"/>
    </source>
</evidence>
<keyword evidence="3" id="KW-1185">Reference proteome</keyword>
<feature type="compositionally biased region" description="Basic and acidic residues" evidence="1">
    <location>
        <begin position="56"/>
        <end position="67"/>
    </location>
</feature>
<reference evidence="2 3" key="1">
    <citation type="journal article" date="2019" name="Commun. Biol.">
        <title>The bagworm genome reveals a unique fibroin gene that provides high tensile strength.</title>
        <authorList>
            <person name="Kono N."/>
            <person name="Nakamura H."/>
            <person name="Ohtoshi R."/>
            <person name="Tomita M."/>
            <person name="Numata K."/>
            <person name="Arakawa K."/>
        </authorList>
    </citation>
    <scope>NUCLEOTIDE SEQUENCE [LARGE SCALE GENOMIC DNA]</scope>
</reference>